<comment type="cofactor">
    <cofactor evidence="9">
        <name>Mg(2+)</name>
        <dbReference type="ChEBI" id="CHEBI:18420"/>
    </cofactor>
</comment>
<feature type="transmembrane region" description="Helical" evidence="9">
    <location>
        <begin position="159"/>
        <end position="176"/>
    </location>
</feature>
<evidence type="ECO:0000256" key="9">
    <source>
        <dbReference type="HAMAP-Rule" id="MF_01129"/>
    </source>
</evidence>
<dbReference type="InterPro" id="IPR004131">
    <property type="entry name" value="PPase-energised_H-pump"/>
</dbReference>
<comment type="activity regulation">
    <text evidence="9">Requires K(+) for maximal activity.</text>
</comment>
<feature type="transmembrane region" description="Helical" evidence="9">
    <location>
        <begin position="321"/>
        <end position="339"/>
    </location>
</feature>
<dbReference type="GO" id="GO:0009678">
    <property type="term" value="F:diphosphate hydrolysis-driven proton transmembrane transporter activity"/>
    <property type="evidence" value="ECO:0007669"/>
    <property type="project" value="UniProtKB-UniRule"/>
</dbReference>
<comment type="similarity">
    <text evidence="9">Belongs to the H(+)-translocating pyrophosphatase (TC 3.A.10) family. K(+)-stimulated subfamily.</text>
</comment>
<keyword evidence="4 9" id="KW-0460">Magnesium</keyword>
<sequence>MNSFIYLAPVAGVIALIFAFYKAMTINKSEAGNDRMKEIASAIAEGARAFLFAEYKVLVIFVAVLFVILGFGISWLTAVCFLVGALFSTLAGYFGMTVATKANVRTANAAKESGMNKALSIAFSGGAVMGLSVVGLGIIGISVIFIILNATGEVTTDAVSILTGFSLGASSIALFARVGGGIYTKAADVGADLVGKVEAGIPEDDPRNPAVIADNVGDNVGDVAGMGADLFESYVGALVSAITLGLVATNIGSASHFMAALFPLVIAGVGIIASVIATFFVRGKDGSDPQKALNAGEYTATALVIIASAILSNTFFGNFNAFIAIIAGLVVGTIIGKVTEMYTSEKYKSVQEIAESSQTGSATNIISGLSVGMKSTCIPIVVIAIGILVAFHFCGMYGIALAAVGMLSTTGMTVAVDAYGPIADNAGGIAEMSELDESVRDITDKLDAVGNTTAAIGKGFAIGSAALTALSLFVSFAETAGITKNGINILDASVVVGLFIGGMLPFMFSALTMSSVGKAANKMIEEVRRQFKEKPGILKGTEKPDYTSCVGISTQAALHEMIVPGIMAVLVPLVIGFLLGAEALGGMLAGSLVSGVMMAVFMANAGGAWDNAKKFIEGGFAGGKGSEAHKAAVVGDTVGDPFKDTSGPSINILIKLMTIVSLVFATVIAQYGGILF</sequence>
<feature type="transmembrane region" description="Helical" evidence="9">
    <location>
        <begin position="75"/>
        <end position="98"/>
    </location>
</feature>
<dbReference type="GO" id="GO:0030955">
    <property type="term" value="F:potassium ion binding"/>
    <property type="evidence" value="ECO:0007669"/>
    <property type="project" value="UniProtKB-UniRule"/>
</dbReference>
<evidence type="ECO:0000256" key="6">
    <source>
        <dbReference type="ARBA" id="ARBA00022989"/>
    </source>
</evidence>
<dbReference type="HAMAP" id="MF_01129">
    <property type="entry name" value="PPase_energized_pump"/>
    <property type="match status" value="1"/>
</dbReference>
<accession>A0A413T7P6</accession>
<keyword evidence="3 9" id="KW-0812">Transmembrane</keyword>
<dbReference type="NCBIfam" id="NF001960">
    <property type="entry name" value="PRK00733.3-5"/>
    <property type="match status" value="1"/>
</dbReference>
<comment type="subunit">
    <text evidence="9">Homodimer.</text>
</comment>
<keyword evidence="6 9" id="KW-1133">Transmembrane helix</keyword>
<feature type="transmembrane region" description="Helical" evidence="9">
    <location>
        <begin position="561"/>
        <end position="581"/>
    </location>
</feature>
<keyword evidence="2 9" id="KW-0813">Transport</keyword>
<feature type="transmembrane region" description="Helical" evidence="9">
    <location>
        <begin position="119"/>
        <end position="147"/>
    </location>
</feature>
<dbReference type="PANTHER" id="PTHR31998">
    <property type="entry name" value="K(+)-INSENSITIVE PYROPHOSPHATE-ENERGIZED PROTON PUMP"/>
    <property type="match status" value="1"/>
</dbReference>
<feature type="transmembrane region" description="Helical" evidence="9">
    <location>
        <begin position="455"/>
        <end position="477"/>
    </location>
</feature>
<comment type="function">
    <text evidence="9">Sodium pump that utilizes the energy of pyrophosphate hydrolysis as the driving force for Na(+) movement across the membrane.</text>
</comment>
<reference evidence="10 11" key="1">
    <citation type="submission" date="2018-08" db="EMBL/GenBank/DDBJ databases">
        <title>A genome reference for cultivated species of the human gut microbiota.</title>
        <authorList>
            <person name="Zou Y."/>
            <person name="Xue W."/>
            <person name="Luo G."/>
        </authorList>
    </citation>
    <scope>NUCLEOTIDE SEQUENCE [LARGE SCALE GENOMIC DNA]</scope>
    <source>
        <strain evidence="10 11">AM42-30</strain>
    </source>
</reference>
<evidence type="ECO:0000256" key="5">
    <source>
        <dbReference type="ARBA" id="ARBA00022967"/>
    </source>
</evidence>
<gene>
    <name evidence="9" type="primary">hppA</name>
    <name evidence="10" type="ORF">DW918_04900</name>
</gene>
<dbReference type="Pfam" id="PF03030">
    <property type="entry name" value="H_PPase"/>
    <property type="match status" value="1"/>
</dbReference>
<feature type="transmembrane region" description="Helical" evidence="9">
    <location>
        <begin position="588"/>
        <end position="609"/>
    </location>
</feature>
<feature type="site" description="Determinant of potassium dependence" evidence="9">
    <location>
        <position position="454"/>
    </location>
</feature>
<dbReference type="GO" id="GO:0012505">
    <property type="term" value="C:endomembrane system"/>
    <property type="evidence" value="ECO:0007669"/>
    <property type="project" value="UniProtKB-SubCell"/>
</dbReference>
<evidence type="ECO:0000313" key="10">
    <source>
        <dbReference type="EMBL" id="RHA81012.1"/>
    </source>
</evidence>
<dbReference type="GO" id="GO:0000287">
    <property type="term" value="F:magnesium ion binding"/>
    <property type="evidence" value="ECO:0007669"/>
    <property type="project" value="UniProtKB-UniRule"/>
</dbReference>
<evidence type="ECO:0000256" key="4">
    <source>
        <dbReference type="ARBA" id="ARBA00022842"/>
    </source>
</evidence>
<comment type="caution">
    <text evidence="10">The sequence shown here is derived from an EMBL/GenBank/DDBJ whole genome shotgun (WGS) entry which is preliminary data.</text>
</comment>
<name>A0A413T7P6_9FIRM</name>
<feature type="transmembrane region" description="Helical" evidence="9">
    <location>
        <begin position="489"/>
        <end position="508"/>
    </location>
</feature>
<keyword evidence="5 9" id="KW-1278">Translocase</keyword>
<dbReference type="AlphaFoldDB" id="A0A413T7P6"/>
<comment type="subcellular location">
    <subcellularLocation>
        <location evidence="9">Cell membrane</location>
        <topology evidence="9">Multi-pass membrane protein</topology>
    </subcellularLocation>
    <subcellularLocation>
        <location evidence="1">Endomembrane system</location>
        <topology evidence="1">Multi-pass membrane protein</topology>
    </subcellularLocation>
</comment>
<feature type="transmembrane region" description="Helical" evidence="9">
    <location>
        <begin position="47"/>
        <end position="69"/>
    </location>
</feature>
<keyword evidence="9" id="KW-1003">Cell membrane</keyword>
<evidence type="ECO:0000313" key="11">
    <source>
        <dbReference type="Proteomes" id="UP000285740"/>
    </source>
</evidence>
<feature type="transmembrane region" description="Helical" evidence="9">
    <location>
        <begin position="380"/>
        <end position="404"/>
    </location>
</feature>
<keyword evidence="9" id="KW-0739">Sodium transport</keyword>
<dbReference type="RefSeq" id="WP_118030319.1">
    <property type="nucleotide sequence ID" value="NZ_CATZTO010000009.1"/>
</dbReference>
<dbReference type="PIRSF" id="PIRSF001265">
    <property type="entry name" value="H+-PPase"/>
    <property type="match status" value="1"/>
</dbReference>
<feature type="transmembrane region" description="Helical" evidence="9">
    <location>
        <begin position="652"/>
        <end position="674"/>
    </location>
</feature>
<feature type="transmembrane region" description="Helical" evidence="9">
    <location>
        <begin position="293"/>
        <end position="315"/>
    </location>
</feature>
<keyword evidence="7 9" id="KW-0406">Ion transport</keyword>
<evidence type="ECO:0000256" key="2">
    <source>
        <dbReference type="ARBA" id="ARBA00022448"/>
    </source>
</evidence>
<dbReference type="Proteomes" id="UP000285740">
    <property type="component" value="Unassembled WGS sequence"/>
</dbReference>
<keyword evidence="9" id="KW-0915">Sodium</keyword>
<evidence type="ECO:0000256" key="3">
    <source>
        <dbReference type="ARBA" id="ARBA00022692"/>
    </source>
</evidence>
<proteinExistence type="inferred from homology"/>
<organism evidence="10 11">
    <name type="scientific">Eubacterium ventriosum</name>
    <dbReference type="NCBI Taxonomy" id="39496"/>
    <lineage>
        <taxon>Bacteria</taxon>
        <taxon>Bacillati</taxon>
        <taxon>Bacillota</taxon>
        <taxon>Clostridia</taxon>
        <taxon>Eubacteriales</taxon>
        <taxon>Eubacteriaceae</taxon>
        <taxon>Eubacterium</taxon>
    </lineage>
</organism>
<dbReference type="NCBIfam" id="TIGR01104">
    <property type="entry name" value="V_PPase"/>
    <property type="match status" value="1"/>
</dbReference>
<dbReference type="GO" id="GO:0005886">
    <property type="term" value="C:plasma membrane"/>
    <property type="evidence" value="ECO:0007669"/>
    <property type="project" value="UniProtKB-SubCell"/>
</dbReference>
<dbReference type="EC" id="7.2.3.1" evidence="9"/>
<evidence type="ECO:0000256" key="7">
    <source>
        <dbReference type="ARBA" id="ARBA00023065"/>
    </source>
</evidence>
<dbReference type="EMBL" id="QSFV01000010">
    <property type="protein sequence ID" value="RHA81012.1"/>
    <property type="molecule type" value="Genomic_DNA"/>
</dbReference>
<feature type="transmembrane region" description="Helical" evidence="9">
    <location>
        <begin position="257"/>
        <end position="281"/>
    </location>
</feature>
<feature type="transmembrane region" description="Helical" evidence="9">
    <location>
        <begin position="234"/>
        <end position="251"/>
    </location>
</feature>
<dbReference type="GO" id="GO:0004427">
    <property type="term" value="F:inorganic diphosphate phosphatase activity"/>
    <property type="evidence" value="ECO:0007669"/>
    <property type="project" value="UniProtKB-UniRule"/>
</dbReference>
<evidence type="ECO:0000256" key="1">
    <source>
        <dbReference type="ARBA" id="ARBA00004127"/>
    </source>
</evidence>
<dbReference type="GO" id="GO:0006814">
    <property type="term" value="P:sodium ion transport"/>
    <property type="evidence" value="ECO:0007669"/>
    <property type="project" value="UniProtKB-UniRule"/>
</dbReference>
<keyword evidence="8 9" id="KW-0472">Membrane</keyword>
<comment type="caution">
    <text evidence="9">Lacks conserved residue(s) required for the propagation of feature annotation.</text>
</comment>
<protein>
    <recommendedName>
        <fullName evidence="9">Putative K(+)-stimulated pyrophosphate-energized sodium pump</fullName>
        <ecNumber evidence="9">7.2.3.1</ecNumber>
    </recommendedName>
    <alternativeName>
        <fullName evidence="9">Membrane-bound sodium-translocating pyrophosphatase</fullName>
    </alternativeName>
    <alternativeName>
        <fullName evidence="9">Pyrophosphate-energized inorganic pyrophosphatase</fullName>
        <shortName evidence="9">Na(+)-PPase</shortName>
    </alternativeName>
</protein>
<evidence type="ECO:0000256" key="8">
    <source>
        <dbReference type="ARBA" id="ARBA00023136"/>
    </source>
</evidence>
<feature type="transmembrane region" description="Helical" evidence="9">
    <location>
        <begin position="6"/>
        <end position="26"/>
    </location>
</feature>
<keyword evidence="9" id="KW-0630">Potassium</keyword>
<dbReference type="NCBIfam" id="NF001954">
    <property type="entry name" value="PRK00733.2-2"/>
    <property type="match status" value="1"/>
</dbReference>
<comment type="catalytic activity">
    <reaction evidence="9">
        <text>Na(+)(in) + diphosphate + H2O = Na(+)(out) + 2 phosphate + H(+)</text>
        <dbReference type="Rhea" id="RHEA:57884"/>
        <dbReference type="ChEBI" id="CHEBI:15377"/>
        <dbReference type="ChEBI" id="CHEBI:15378"/>
        <dbReference type="ChEBI" id="CHEBI:29101"/>
        <dbReference type="ChEBI" id="CHEBI:33019"/>
        <dbReference type="ChEBI" id="CHEBI:43474"/>
        <dbReference type="EC" id="7.2.3.1"/>
    </reaction>
</comment>